<keyword evidence="4" id="KW-1185">Reference proteome</keyword>
<dbReference type="GO" id="GO:0016758">
    <property type="term" value="F:hexosyltransferase activity"/>
    <property type="evidence" value="ECO:0007669"/>
    <property type="project" value="UniProtKB-ARBA"/>
</dbReference>
<evidence type="ECO:0000313" key="4">
    <source>
        <dbReference type="Proteomes" id="UP000530928"/>
    </source>
</evidence>
<feature type="domain" description="Glycosyltransferase 2-like" evidence="1">
    <location>
        <begin position="64"/>
        <end position="185"/>
    </location>
</feature>
<dbReference type="CDD" id="cd00761">
    <property type="entry name" value="Glyco_tranf_GTA_type"/>
    <property type="match status" value="1"/>
</dbReference>
<comment type="caution">
    <text evidence="3">The sequence shown here is derived from an EMBL/GenBank/DDBJ whole genome shotgun (WGS) entry which is preliminary data.</text>
</comment>
<keyword evidence="3" id="KW-0808">Transferase</keyword>
<dbReference type="InterPro" id="IPR054028">
    <property type="entry name" value="TarS/TarP_linker"/>
</dbReference>
<evidence type="ECO:0000259" key="2">
    <source>
        <dbReference type="Pfam" id="PF22181"/>
    </source>
</evidence>
<dbReference type="AlphaFoldDB" id="A0A7W0HVL0"/>
<dbReference type="InterPro" id="IPR029044">
    <property type="entry name" value="Nucleotide-diphossugar_trans"/>
</dbReference>
<organism evidence="3 4">
    <name type="scientific">Nonomuraea soli</name>
    <dbReference type="NCBI Taxonomy" id="1032476"/>
    <lineage>
        <taxon>Bacteria</taxon>
        <taxon>Bacillati</taxon>
        <taxon>Actinomycetota</taxon>
        <taxon>Actinomycetes</taxon>
        <taxon>Streptosporangiales</taxon>
        <taxon>Streptosporangiaceae</taxon>
        <taxon>Nonomuraea</taxon>
    </lineage>
</organism>
<protein>
    <submittedName>
        <fullName evidence="3">Glycosyltransferase involved in cell wall biosynthesis</fullName>
    </submittedName>
</protein>
<dbReference type="InterPro" id="IPR001173">
    <property type="entry name" value="Glyco_trans_2-like"/>
</dbReference>
<dbReference type="EMBL" id="JACDUR010000010">
    <property type="protein sequence ID" value="MBA2897280.1"/>
    <property type="molecule type" value="Genomic_DNA"/>
</dbReference>
<dbReference type="SUPFAM" id="SSF53448">
    <property type="entry name" value="Nucleotide-diphospho-sugar transferases"/>
    <property type="match status" value="1"/>
</dbReference>
<feature type="domain" description="TarS/TarP linker" evidence="2">
    <location>
        <begin position="278"/>
        <end position="377"/>
    </location>
</feature>
<dbReference type="Proteomes" id="UP000530928">
    <property type="component" value="Unassembled WGS sequence"/>
</dbReference>
<gene>
    <name evidence="3" type="ORF">HNR30_008676</name>
</gene>
<dbReference type="Gene3D" id="3.90.550.10">
    <property type="entry name" value="Spore Coat Polysaccharide Biosynthesis Protein SpsA, Chain A"/>
    <property type="match status" value="1"/>
</dbReference>
<reference evidence="3 4" key="1">
    <citation type="submission" date="2020-07" db="EMBL/GenBank/DDBJ databases">
        <title>Genomic Encyclopedia of Type Strains, Phase IV (KMG-IV): sequencing the most valuable type-strain genomes for metagenomic binning, comparative biology and taxonomic classification.</title>
        <authorList>
            <person name="Goeker M."/>
        </authorList>
    </citation>
    <scope>NUCLEOTIDE SEQUENCE [LARGE SCALE GENOMIC DNA]</scope>
    <source>
        <strain evidence="3 4">DSM 45533</strain>
    </source>
</reference>
<evidence type="ECO:0000313" key="3">
    <source>
        <dbReference type="EMBL" id="MBA2897280.1"/>
    </source>
</evidence>
<dbReference type="PANTHER" id="PTHR22916:SF3">
    <property type="entry name" value="UDP-GLCNAC:BETAGAL BETA-1,3-N-ACETYLGLUCOSAMINYLTRANSFERASE-LIKE PROTEIN 1"/>
    <property type="match status" value="1"/>
</dbReference>
<proteinExistence type="predicted"/>
<dbReference type="PANTHER" id="PTHR22916">
    <property type="entry name" value="GLYCOSYLTRANSFERASE"/>
    <property type="match status" value="1"/>
</dbReference>
<dbReference type="Pfam" id="PF00535">
    <property type="entry name" value="Glycos_transf_2"/>
    <property type="match status" value="1"/>
</dbReference>
<sequence length="707" mass="78002">MTCGDAARLGPSVPFRGFPVRARVRLVISLPGNQPVVMGCCHDEGRLEKKIALDGRKPMPMKVSVIVPVYNPGPYIEDCVASMLRQSLPAEEFEVIFVDDGSTDETPARLDVLAAEHDHIRVIHQENSGWSGKPRNVGIEEARGEFVMFVDNDDWLGDEALERMYQYGVANEADVIIGKMAGKGRSVPLELFRVNRPQANLANAPLMDSLTPHKMFRKEFLNKHGVRFPEGRRRLEDHVFVTEAYLLARNVAVLSDYLCYHHIKREDATNAGFQPFDPVGYFANLSEALDIVERHTQPGPMRDRIFRRWLRNEMVERLRGKRLLAMPADFREKMFTEIHKVASARFGPGVAAGMEPIQQLVAGLVVAGQYEEVLKLAEWEAGIRLSTSLESLDWRAGALHLTFSSEFTANEQPLAFTDDGDQIVLRPPLGSGGGEAVALLDANASVKTDRARMDLVVRARKTAGEFYQPVSFEPEHVPMAEPGLVRFVLRGAAAIDPQTAGAGAPLEPGIWDVIVRQSGCGWTKETRLGSIRSESVTKGRTGALVGDPGRLVLPYWTDPHGNLSLDVGQVTQRVDYDLQEGIGAEHGRIRDGRLEITLPLHPYAPATPVAVRFVSRTAGRIDATGTLDSVLRVEIPDACFDAGRWRVSIALPKEGSSAGRFVVLPIVLVCPEGEGEPFVQAVTQALEELQPAKPKARSGFMSLLRRR</sequence>
<accession>A0A7W0HVL0</accession>
<evidence type="ECO:0000259" key="1">
    <source>
        <dbReference type="Pfam" id="PF00535"/>
    </source>
</evidence>
<name>A0A7W0HVL0_9ACTN</name>
<dbReference type="Pfam" id="PF22181">
    <property type="entry name" value="TarS_linker"/>
    <property type="match status" value="1"/>
</dbReference>